<dbReference type="CDD" id="cd17393">
    <property type="entry name" value="MFS_MosC_like"/>
    <property type="match status" value="1"/>
</dbReference>
<feature type="transmembrane region" description="Helical" evidence="6">
    <location>
        <begin position="105"/>
        <end position="123"/>
    </location>
</feature>
<keyword evidence="2" id="KW-0813">Transport</keyword>
<feature type="transmembrane region" description="Helical" evidence="6">
    <location>
        <begin position="201"/>
        <end position="221"/>
    </location>
</feature>
<evidence type="ECO:0000313" key="8">
    <source>
        <dbReference type="EMBL" id="MEX5285653.1"/>
    </source>
</evidence>
<comment type="subcellular location">
    <subcellularLocation>
        <location evidence="1">Cell membrane</location>
        <topology evidence="1">Multi-pass membrane protein</topology>
    </subcellularLocation>
</comment>
<organism evidence="8 9">
    <name type="scientific">Selenomonas sputigena</name>
    <dbReference type="NCBI Taxonomy" id="69823"/>
    <lineage>
        <taxon>Bacteria</taxon>
        <taxon>Bacillati</taxon>
        <taxon>Bacillota</taxon>
        <taxon>Negativicutes</taxon>
        <taxon>Selenomonadales</taxon>
        <taxon>Selenomonadaceae</taxon>
        <taxon>Selenomonas</taxon>
    </lineage>
</organism>
<feature type="transmembrane region" description="Helical" evidence="6">
    <location>
        <begin position="21"/>
        <end position="38"/>
    </location>
</feature>
<evidence type="ECO:0000256" key="1">
    <source>
        <dbReference type="ARBA" id="ARBA00004651"/>
    </source>
</evidence>
<evidence type="ECO:0000256" key="5">
    <source>
        <dbReference type="ARBA" id="ARBA00023136"/>
    </source>
</evidence>
<feature type="transmembrane region" description="Helical" evidence="6">
    <location>
        <begin position="274"/>
        <end position="291"/>
    </location>
</feature>
<dbReference type="EMBL" id="JARVLH010000005">
    <property type="protein sequence ID" value="MEX5285653.1"/>
    <property type="molecule type" value="Genomic_DNA"/>
</dbReference>
<evidence type="ECO:0000256" key="2">
    <source>
        <dbReference type="ARBA" id="ARBA00022448"/>
    </source>
</evidence>
<accession>A0ABV3X6C5</accession>
<dbReference type="PANTHER" id="PTHR23514">
    <property type="entry name" value="BYPASS OF STOP CODON PROTEIN 6"/>
    <property type="match status" value="1"/>
</dbReference>
<protein>
    <submittedName>
        <fullName evidence="8">MFS transporter</fullName>
    </submittedName>
</protein>
<keyword evidence="9" id="KW-1185">Reference proteome</keyword>
<dbReference type="InterPro" id="IPR020846">
    <property type="entry name" value="MFS_dom"/>
</dbReference>
<feature type="transmembrane region" description="Helical" evidence="6">
    <location>
        <begin position="331"/>
        <end position="353"/>
    </location>
</feature>
<feature type="transmembrane region" description="Helical" evidence="6">
    <location>
        <begin position="297"/>
        <end position="319"/>
    </location>
</feature>
<dbReference type="Proteomes" id="UP001559623">
    <property type="component" value="Unassembled WGS sequence"/>
</dbReference>
<keyword evidence="3 6" id="KW-0812">Transmembrane</keyword>
<keyword evidence="5 6" id="KW-0472">Membrane</keyword>
<dbReference type="SUPFAM" id="SSF103473">
    <property type="entry name" value="MFS general substrate transporter"/>
    <property type="match status" value="1"/>
</dbReference>
<feature type="transmembrane region" description="Helical" evidence="6">
    <location>
        <begin position="241"/>
        <end position="262"/>
    </location>
</feature>
<dbReference type="Pfam" id="PF07690">
    <property type="entry name" value="MFS_1"/>
    <property type="match status" value="1"/>
</dbReference>
<dbReference type="RefSeq" id="WP_368847380.1">
    <property type="nucleotide sequence ID" value="NZ_CP194411.1"/>
</dbReference>
<feature type="transmembrane region" description="Helical" evidence="6">
    <location>
        <begin position="144"/>
        <end position="163"/>
    </location>
</feature>
<evidence type="ECO:0000313" key="9">
    <source>
        <dbReference type="Proteomes" id="UP001559623"/>
    </source>
</evidence>
<evidence type="ECO:0000256" key="3">
    <source>
        <dbReference type="ARBA" id="ARBA00022692"/>
    </source>
</evidence>
<dbReference type="PANTHER" id="PTHR23514:SF13">
    <property type="entry name" value="INNER MEMBRANE PROTEIN YBJJ"/>
    <property type="match status" value="1"/>
</dbReference>
<keyword evidence="4 6" id="KW-1133">Transmembrane helix</keyword>
<dbReference type="Gene3D" id="1.20.1250.20">
    <property type="entry name" value="MFS general substrate transporter like domains"/>
    <property type="match status" value="2"/>
</dbReference>
<evidence type="ECO:0000256" key="6">
    <source>
        <dbReference type="SAM" id="Phobius"/>
    </source>
</evidence>
<feature type="transmembrane region" description="Helical" evidence="6">
    <location>
        <begin position="169"/>
        <end position="189"/>
    </location>
</feature>
<proteinExistence type="predicted"/>
<sequence length="385" mass="40943">MENNDLPVERSRSLLHRANQAFFFVGGFGTASWAPLVPLLKERLAVEEDMLGLLLLCIGVGSLLTMPLAGSLAGRFGCRRVIAVDSLVFAGLLLLLAWVDRIYLAVPALLAFGASMGIIDVTVNIHAVRVELLLKKRVMSGMHALWSVGGFLGAGLFGVWMMLGFTPLGATACSSAFIALLVLAFARFLLAGRSDSSGSVLAVPSGVVVFVAAVAFVSFLVEGAVMDWSGVFLTMVRGMDLSLAGTGFAVFSAAMLLMRLLGDRLVNFLGARRVVFFGSIIAIAGFLLVIFTPFAPLVFLGFFAVGFGCSNIVPIFFSLMGRQKDMPLHTAVAAVSTCGYIGILMGPAIIGFIAHSTSLMASFGLLAFLLFWQLMVGLHVFRRVA</sequence>
<reference evidence="8 9" key="1">
    <citation type="submission" date="2023-04" db="EMBL/GenBank/DDBJ databases">
        <title>Genome Sequence of Selenomonas sputigena ATCC 33150.</title>
        <authorList>
            <person name="Miller D.P."/>
            <person name="Anvari S."/>
            <person name="Polson S.W."/>
            <person name="Macdonald M."/>
            <person name="Mcdowell J.V."/>
        </authorList>
    </citation>
    <scope>NUCLEOTIDE SEQUENCE [LARGE SCALE GENOMIC DNA]</scope>
    <source>
        <strain evidence="8 9">ATCC 33150</strain>
    </source>
</reference>
<dbReference type="InterPro" id="IPR051788">
    <property type="entry name" value="MFS_Transporter"/>
</dbReference>
<dbReference type="InterPro" id="IPR036259">
    <property type="entry name" value="MFS_trans_sf"/>
</dbReference>
<feature type="transmembrane region" description="Helical" evidence="6">
    <location>
        <begin position="359"/>
        <end position="381"/>
    </location>
</feature>
<gene>
    <name evidence="8" type="ORF">QCO44_08405</name>
</gene>
<evidence type="ECO:0000259" key="7">
    <source>
        <dbReference type="PROSITE" id="PS50850"/>
    </source>
</evidence>
<feature type="domain" description="Major facilitator superfamily (MFS) profile" evidence="7">
    <location>
        <begin position="207"/>
        <end position="385"/>
    </location>
</feature>
<feature type="transmembrane region" description="Helical" evidence="6">
    <location>
        <begin position="81"/>
        <end position="99"/>
    </location>
</feature>
<dbReference type="InterPro" id="IPR011701">
    <property type="entry name" value="MFS"/>
</dbReference>
<feature type="transmembrane region" description="Helical" evidence="6">
    <location>
        <begin position="50"/>
        <end position="69"/>
    </location>
</feature>
<evidence type="ECO:0000256" key="4">
    <source>
        <dbReference type="ARBA" id="ARBA00022989"/>
    </source>
</evidence>
<comment type="caution">
    <text evidence="8">The sequence shown here is derived from an EMBL/GenBank/DDBJ whole genome shotgun (WGS) entry which is preliminary data.</text>
</comment>
<dbReference type="PROSITE" id="PS50850">
    <property type="entry name" value="MFS"/>
    <property type="match status" value="1"/>
</dbReference>
<name>A0ABV3X6C5_9FIRM</name>